<organism evidence="3 4">
    <name type="scientific">Bursaphelenchus xylophilus</name>
    <name type="common">Pinewood nematode worm</name>
    <name type="synonym">Aphelenchoides xylophilus</name>
    <dbReference type="NCBI Taxonomy" id="6326"/>
    <lineage>
        <taxon>Eukaryota</taxon>
        <taxon>Metazoa</taxon>
        <taxon>Ecdysozoa</taxon>
        <taxon>Nematoda</taxon>
        <taxon>Chromadorea</taxon>
        <taxon>Rhabditida</taxon>
        <taxon>Tylenchina</taxon>
        <taxon>Tylenchomorpha</taxon>
        <taxon>Aphelenchoidea</taxon>
        <taxon>Aphelenchoididae</taxon>
        <taxon>Bursaphelenchus</taxon>
    </lineage>
</organism>
<comment type="caution">
    <text evidence="3">The sequence shown here is derived from an EMBL/GenBank/DDBJ whole genome shotgun (WGS) entry which is preliminary data.</text>
</comment>
<dbReference type="AlphaFoldDB" id="A0A7I8WYH6"/>
<dbReference type="OrthoDB" id="5805447at2759"/>
<feature type="transmembrane region" description="Helical" evidence="1">
    <location>
        <begin position="284"/>
        <end position="305"/>
    </location>
</feature>
<dbReference type="EMBL" id="CAJFCV020000002">
    <property type="protein sequence ID" value="CAG9100686.1"/>
    <property type="molecule type" value="Genomic_DNA"/>
</dbReference>
<dbReference type="Proteomes" id="UP000659654">
    <property type="component" value="Unassembled WGS sequence"/>
</dbReference>
<proteinExistence type="predicted"/>
<gene>
    <name evidence="3" type="ORF">BXYJ_LOCUS4949</name>
</gene>
<evidence type="ECO:0000313" key="3">
    <source>
        <dbReference type="EMBL" id="CAD5217266.1"/>
    </source>
</evidence>
<feature type="chain" id="PRO_5035412500" evidence="2">
    <location>
        <begin position="17"/>
        <end position="306"/>
    </location>
</feature>
<keyword evidence="1" id="KW-1133">Transmembrane helix</keyword>
<keyword evidence="2" id="KW-0732">Signal</keyword>
<keyword evidence="4" id="KW-1185">Reference proteome</keyword>
<keyword evidence="1" id="KW-0812">Transmembrane</keyword>
<feature type="signal peptide" evidence="2">
    <location>
        <begin position="1"/>
        <end position="16"/>
    </location>
</feature>
<evidence type="ECO:0000256" key="2">
    <source>
        <dbReference type="SAM" id="SignalP"/>
    </source>
</evidence>
<protein>
    <submittedName>
        <fullName evidence="3">(pine wood nematode) hypothetical protein</fullName>
    </submittedName>
</protein>
<dbReference type="Proteomes" id="UP000582659">
    <property type="component" value="Unassembled WGS sequence"/>
</dbReference>
<accession>A0A7I8WYH6</accession>
<reference evidence="3" key="1">
    <citation type="submission" date="2020-09" db="EMBL/GenBank/DDBJ databases">
        <authorList>
            <person name="Kikuchi T."/>
        </authorList>
    </citation>
    <scope>NUCLEOTIDE SEQUENCE</scope>
    <source>
        <strain evidence="3">Ka4C1</strain>
    </source>
</reference>
<dbReference type="EMBL" id="CAJFDI010000002">
    <property type="protein sequence ID" value="CAD5217266.1"/>
    <property type="molecule type" value="Genomic_DNA"/>
</dbReference>
<name>A0A7I8WYH6_BURXY</name>
<evidence type="ECO:0000313" key="4">
    <source>
        <dbReference type="Proteomes" id="UP000659654"/>
    </source>
</evidence>
<evidence type="ECO:0000256" key="1">
    <source>
        <dbReference type="SAM" id="Phobius"/>
    </source>
</evidence>
<keyword evidence="1" id="KW-0472">Membrane</keyword>
<sequence length="306" mass="34653">MIVFCCFALLITICCALHCPRNVPYFSTAACVPNPSLSQPRCPHGYRCRPAKESADSKDVFFICCDSSDMQVADYFLEAQISPQFVPQIPFTILRSAVLLDQKSGQRVIVEEFDGEISGADRVVNDSASYDRLDFVQFEREIDPNAGRFLHFLVARGVLTRPTQIQMYYDYPNFGADWTNVTEMDNRLRRGFIEFTTNETVVQQQFYRDMFIILSFRTEEPLGASRDAETQLDRVLETTNGDLSRLLSHEHFGNRLGAPIGGFFFHLTSRGTVFGKRKDNPNNFAPATSLTIFTAISLPIGFILFV</sequence>